<dbReference type="EMBL" id="CM045764">
    <property type="protein sequence ID" value="KAI8008707.1"/>
    <property type="molecule type" value="Genomic_DNA"/>
</dbReference>
<evidence type="ECO:0000313" key="1">
    <source>
        <dbReference type="EMBL" id="KAI8008707.1"/>
    </source>
</evidence>
<protein>
    <submittedName>
        <fullName evidence="1">Agamous-like MADS-box protein MADS3</fullName>
    </submittedName>
</protein>
<proteinExistence type="predicted"/>
<gene>
    <name evidence="1" type="ORF">LOK49_LG07G00504</name>
</gene>
<name>A0ACC0H7B5_9ERIC</name>
<organism evidence="1 2">
    <name type="scientific">Camellia lanceoleosa</name>
    <dbReference type="NCBI Taxonomy" id="1840588"/>
    <lineage>
        <taxon>Eukaryota</taxon>
        <taxon>Viridiplantae</taxon>
        <taxon>Streptophyta</taxon>
        <taxon>Embryophyta</taxon>
        <taxon>Tracheophyta</taxon>
        <taxon>Spermatophyta</taxon>
        <taxon>Magnoliopsida</taxon>
        <taxon>eudicotyledons</taxon>
        <taxon>Gunneridae</taxon>
        <taxon>Pentapetalae</taxon>
        <taxon>asterids</taxon>
        <taxon>Ericales</taxon>
        <taxon>Theaceae</taxon>
        <taxon>Camellia</taxon>
    </lineage>
</organism>
<reference evidence="1 2" key="1">
    <citation type="journal article" date="2022" name="Plant J.">
        <title>Chromosome-level genome of Camellia lanceoleosa provides a valuable resource for understanding genome evolution and self-incompatibility.</title>
        <authorList>
            <person name="Gong W."/>
            <person name="Xiao S."/>
            <person name="Wang L."/>
            <person name="Liao Z."/>
            <person name="Chang Y."/>
            <person name="Mo W."/>
            <person name="Hu G."/>
            <person name="Li W."/>
            <person name="Zhao G."/>
            <person name="Zhu H."/>
            <person name="Hu X."/>
            <person name="Ji K."/>
            <person name="Xiang X."/>
            <person name="Song Q."/>
            <person name="Yuan D."/>
            <person name="Jin S."/>
            <person name="Zhang L."/>
        </authorList>
    </citation>
    <scope>NUCLEOTIDE SEQUENCE [LARGE SCALE GENOMIC DNA]</scope>
    <source>
        <strain evidence="1">SQ_2022a</strain>
    </source>
</reference>
<keyword evidence="2" id="KW-1185">Reference proteome</keyword>
<dbReference type="Proteomes" id="UP001060215">
    <property type="component" value="Chromosome 7"/>
</dbReference>
<evidence type="ECO:0000313" key="2">
    <source>
        <dbReference type="Proteomes" id="UP001060215"/>
    </source>
</evidence>
<accession>A0ACC0H7B5</accession>
<comment type="caution">
    <text evidence="1">The sequence shown here is derived from an EMBL/GenBank/DDBJ whole genome shotgun (WGS) entry which is preliminary data.</text>
</comment>
<sequence length="205" mass="23395">MGRGKVVLERIKNMSNRQVTFSKRKNGLAKKALELSVLCDVEVALIIFSSHGKLHEFGSSSVRQTIQRYRRCRCTSQDKTTTEQESLYLELTKLKATCESLQHSQRRLLGQDLGSLNVKELQHLEKQIDEGLSKARQKKTEMMLEQMEELRKKEHDLEEKSKLLKAKLEELDEQVRSLGSGSATMGDNDNDNDIQVHPSQSNPNV</sequence>